<feature type="chain" id="PRO_5011547908" description="Por secretion system C-terminal sorting domain-containing protein" evidence="1">
    <location>
        <begin position="28"/>
        <end position="130"/>
    </location>
</feature>
<sequence length="130" mass="14353">KIAMKNSIKTFICAFALVTSFAFTASAEDKETKKSTGFGTGIYTSKSGKINVMVDKVSADANTTLLLKNEKGDVVYREVIEKSNQKFGRVLNVDELEAGNYEIKISSNGQTQSKTFKLLEQKTERVLTIN</sequence>
<organism evidence="2 3">
    <name type="scientific">Dyadobacter koreensis</name>
    <dbReference type="NCBI Taxonomy" id="408657"/>
    <lineage>
        <taxon>Bacteria</taxon>
        <taxon>Pseudomonadati</taxon>
        <taxon>Bacteroidota</taxon>
        <taxon>Cytophagia</taxon>
        <taxon>Cytophagales</taxon>
        <taxon>Spirosomataceae</taxon>
        <taxon>Dyadobacter</taxon>
    </lineage>
</organism>
<keyword evidence="3" id="KW-1185">Reference proteome</keyword>
<evidence type="ECO:0000313" key="3">
    <source>
        <dbReference type="Proteomes" id="UP000199532"/>
    </source>
</evidence>
<evidence type="ECO:0000313" key="2">
    <source>
        <dbReference type="EMBL" id="SEJ51012.1"/>
    </source>
</evidence>
<dbReference type="RefSeq" id="WP_229209773.1">
    <property type="nucleotide sequence ID" value="NZ_FNXY01000008.1"/>
</dbReference>
<feature type="non-terminal residue" evidence="2">
    <location>
        <position position="1"/>
    </location>
</feature>
<name>A0A1H6ZMT1_9BACT</name>
<proteinExistence type="predicted"/>
<reference evidence="2 3" key="1">
    <citation type="submission" date="2016-10" db="EMBL/GenBank/DDBJ databases">
        <authorList>
            <person name="de Groot N.N."/>
        </authorList>
    </citation>
    <scope>NUCLEOTIDE SEQUENCE [LARGE SCALE GENOMIC DNA]</scope>
    <source>
        <strain evidence="2 3">DSM 19938</strain>
    </source>
</reference>
<dbReference type="EMBL" id="FNXY01000008">
    <property type="protein sequence ID" value="SEJ51012.1"/>
    <property type="molecule type" value="Genomic_DNA"/>
</dbReference>
<evidence type="ECO:0000256" key="1">
    <source>
        <dbReference type="SAM" id="SignalP"/>
    </source>
</evidence>
<keyword evidence="1" id="KW-0732">Signal</keyword>
<dbReference type="Proteomes" id="UP000199532">
    <property type="component" value="Unassembled WGS sequence"/>
</dbReference>
<accession>A0A1H6ZMT1</accession>
<evidence type="ECO:0008006" key="4">
    <source>
        <dbReference type="Google" id="ProtNLM"/>
    </source>
</evidence>
<dbReference type="Gene3D" id="2.60.40.3080">
    <property type="match status" value="1"/>
</dbReference>
<dbReference type="AlphaFoldDB" id="A0A1H6ZMT1"/>
<protein>
    <recommendedName>
        <fullName evidence="4">Por secretion system C-terminal sorting domain-containing protein</fullName>
    </recommendedName>
</protein>
<feature type="signal peptide" evidence="1">
    <location>
        <begin position="1"/>
        <end position="27"/>
    </location>
</feature>
<gene>
    <name evidence="2" type="ORF">SAMN04487995_5103</name>
</gene>